<gene>
    <name evidence="1" type="ORF">E2605_18115</name>
</gene>
<sequence>MSTSEAELKKRQLTISRQIEVNKIEGEALSLAPGKSTARIQVDDFIVIQNIKQRLCRVKDMSFKVQVVQDEVNTIIIHRIS</sequence>
<dbReference type="RefSeq" id="WP_134437447.1">
    <property type="nucleotide sequence ID" value="NZ_SOML01000016.1"/>
</dbReference>
<dbReference type="EMBL" id="SOML01000016">
    <property type="protein sequence ID" value="TFD92760.1"/>
    <property type="molecule type" value="Genomic_DNA"/>
</dbReference>
<evidence type="ECO:0000313" key="2">
    <source>
        <dbReference type="Proteomes" id="UP000297861"/>
    </source>
</evidence>
<evidence type="ECO:0000313" key="1">
    <source>
        <dbReference type="EMBL" id="TFD92760.1"/>
    </source>
</evidence>
<comment type="caution">
    <text evidence="1">The sequence shown here is derived from an EMBL/GenBank/DDBJ whole genome shotgun (WGS) entry which is preliminary data.</text>
</comment>
<dbReference type="Proteomes" id="UP000297861">
    <property type="component" value="Unassembled WGS sequence"/>
</dbReference>
<keyword evidence="2" id="KW-1185">Reference proteome</keyword>
<organism evidence="1 2">
    <name type="scientific">Dysgonomonas capnocytophagoides</name>
    <dbReference type="NCBI Taxonomy" id="45254"/>
    <lineage>
        <taxon>Bacteria</taxon>
        <taxon>Pseudomonadati</taxon>
        <taxon>Bacteroidota</taxon>
        <taxon>Bacteroidia</taxon>
        <taxon>Bacteroidales</taxon>
        <taxon>Dysgonomonadaceae</taxon>
        <taxon>Dysgonomonas</taxon>
    </lineage>
</organism>
<proteinExistence type="predicted"/>
<dbReference type="AlphaFoldDB" id="A0A4Y8KTW0"/>
<name>A0A4Y8KTW0_9BACT</name>
<accession>A0A4Y8KTW0</accession>
<reference evidence="1 2" key="1">
    <citation type="submission" date="2019-03" db="EMBL/GenBank/DDBJ databases">
        <title>San Antonio Military Medical Center submission to MRSN (WRAIR), pending publication.</title>
        <authorList>
            <person name="Blyth D.M."/>
            <person name="Mccarthy S.L."/>
            <person name="Schall S.E."/>
            <person name="Stam J.A."/>
            <person name="Ong A.C."/>
            <person name="Mcgann P.T."/>
        </authorList>
    </citation>
    <scope>NUCLEOTIDE SEQUENCE [LARGE SCALE GENOMIC DNA]</scope>
    <source>
        <strain evidence="1 2">MRSN571793</strain>
    </source>
</reference>
<protein>
    <submittedName>
        <fullName evidence="1">Uncharacterized protein</fullName>
    </submittedName>
</protein>